<organism evidence="1 2">
    <name type="scientific">Herbaspirillum hiltneri N3</name>
    <dbReference type="NCBI Taxonomy" id="1262470"/>
    <lineage>
        <taxon>Bacteria</taxon>
        <taxon>Pseudomonadati</taxon>
        <taxon>Pseudomonadota</taxon>
        <taxon>Betaproteobacteria</taxon>
        <taxon>Burkholderiales</taxon>
        <taxon>Oxalobacteraceae</taxon>
        <taxon>Herbaspirillum</taxon>
    </lineage>
</organism>
<dbReference type="Pfam" id="PF07311">
    <property type="entry name" value="Dodecin"/>
    <property type="match status" value="1"/>
</dbReference>
<dbReference type="EMBL" id="CP011409">
    <property type="protein sequence ID" value="AKZ63502.1"/>
    <property type="molecule type" value="Genomic_DNA"/>
</dbReference>
<dbReference type="InterPro" id="IPR050049">
    <property type="entry name" value="Dodecin_bact"/>
</dbReference>
<sequence length="75" mass="8048">MNTSAAAGNHSYKVVEVVGSSDKGSDEAVRNAIADASDSLHHLAWFEVVSQRGHIEDGKVAHFQVTLKIGFRIGK</sequence>
<gene>
    <name evidence="1" type="ORF">F506_13220</name>
</gene>
<dbReference type="InterPro" id="IPR036694">
    <property type="entry name" value="Dodecin-like_sf"/>
</dbReference>
<keyword evidence="2" id="KW-1185">Reference proteome</keyword>
<proteinExistence type="predicted"/>
<dbReference type="Gene3D" id="3.30.1660.10">
    <property type="entry name" value="Flavin-binding protein dodecin"/>
    <property type="match status" value="1"/>
</dbReference>
<dbReference type="PANTHER" id="PTHR39324:SF1">
    <property type="entry name" value="CALCIUM DODECIN"/>
    <property type="match status" value="1"/>
</dbReference>
<dbReference type="SUPFAM" id="SSF89807">
    <property type="entry name" value="Dodecin-like"/>
    <property type="match status" value="1"/>
</dbReference>
<dbReference type="PANTHER" id="PTHR39324">
    <property type="entry name" value="CALCIUM DODECIN"/>
    <property type="match status" value="1"/>
</dbReference>
<protein>
    <recommendedName>
        <fullName evidence="3">Dodecin domain-containing protein</fullName>
    </recommendedName>
</protein>
<dbReference type="NCBIfam" id="NF043052">
    <property type="entry name" value="DodecBact"/>
    <property type="match status" value="1"/>
</dbReference>
<dbReference type="InterPro" id="IPR025543">
    <property type="entry name" value="Dodecin-like"/>
</dbReference>
<dbReference type="InterPro" id="IPR009923">
    <property type="entry name" value="Dodecin"/>
</dbReference>
<dbReference type="Proteomes" id="UP000063429">
    <property type="component" value="Chromosome"/>
</dbReference>
<accession>A0ABN4HY07</accession>
<evidence type="ECO:0008006" key="3">
    <source>
        <dbReference type="Google" id="ProtNLM"/>
    </source>
</evidence>
<dbReference type="RefSeq" id="WP_053198121.1">
    <property type="nucleotide sequence ID" value="NZ_CP011409.1"/>
</dbReference>
<evidence type="ECO:0000313" key="1">
    <source>
        <dbReference type="EMBL" id="AKZ63502.1"/>
    </source>
</evidence>
<evidence type="ECO:0000313" key="2">
    <source>
        <dbReference type="Proteomes" id="UP000063429"/>
    </source>
</evidence>
<reference evidence="2" key="1">
    <citation type="journal article" date="2015" name="Genome Announc.">
        <title>Complete Genome Sequence of Herbaspirillum hiltneri N3 (DSM 17495), Isolated from Surface-Sterilized Wheat Roots.</title>
        <authorList>
            <person name="Guizelini D."/>
            <person name="Saizaki P.M."/>
            <person name="Coimbra N.A."/>
            <person name="Weiss V.A."/>
            <person name="Faoro H."/>
            <person name="Sfeir M.Z."/>
            <person name="Baura V.A."/>
            <person name="Monteiro R.A."/>
            <person name="Chubatsu L.S."/>
            <person name="Souza E.M."/>
            <person name="Cruz L.M."/>
            <person name="Pedrosa F.O."/>
            <person name="Raittz R.T."/>
            <person name="Marchaukoski J.N."/>
            <person name="Steffens M.B."/>
        </authorList>
    </citation>
    <scope>NUCLEOTIDE SEQUENCE [LARGE SCALE GENOMIC DNA]</scope>
    <source>
        <strain evidence="2">N3</strain>
    </source>
</reference>
<name>A0ABN4HY07_9BURK</name>